<dbReference type="AlphaFoldDB" id="A0A0F3GJI3"/>
<organism evidence="2 3">
    <name type="scientific">Candidatus Magnetobacterium bavaricum</name>
    <dbReference type="NCBI Taxonomy" id="29290"/>
    <lineage>
        <taxon>Bacteria</taxon>
        <taxon>Pseudomonadati</taxon>
        <taxon>Nitrospirota</taxon>
        <taxon>Thermodesulfovibrionia</taxon>
        <taxon>Thermodesulfovibrionales</taxon>
        <taxon>Candidatus Magnetobacteriaceae</taxon>
        <taxon>Candidatus Magnetobacterium</taxon>
    </lineage>
</organism>
<dbReference type="SUPFAM" id="SSF53448">
    <property type="entry name" value="Nucleotide-diphospho-sugar transferases"/>
    <property type="match status" value="1"/>
</dbReference>
<dbReference type="EMBL" id="LACI01002428">
    <property type="protein sequence ID" value="KJU82095.1"/>
    <property type="molecule type" value="Genomic_DNA"/>
</dbReference>
<dbReference type="InterPro" id="IPR046981">
    <property type="entry name" value="G1P_cyt_trans"/>
</dbReference>
<feature type="domain" description="Nucleotidyl transferase" evidence="1">
    <location>
        <begin position="2"/>
        <end position="223"/>
    </location>
</feature>
<keyword evidence="2" id="KW-0808">Transferase</keyword>
<dbReference type="Proteomes" id="UP000033423">
    <property type="component" value="Unassembled WGS sequence"/>
</dbReference>
<dbReference type="InterPro" id="IPR005835">
    <property type="entry name" value="NTP_transferase_dom"/>
</dbReference>
<dbReference type="Pfam" id="PF00483">
    <property type="entry name" value="NTP_transferase"/>
    <property type="match status" value="1"/>
</dbReference>
<evidence type="ECO:0000313" key="3">
    <source>
        <dbReference type="Proteomes" id="UP000033423"/>
    </source>
</evidence>
<dbReference type="InterPro" id="IPR029044">
    <property type="entry name" value="Nucleotide-diphossugar_trans"/>
</dbReference>
<gene>
    <name evidence="2" type="ORF">MBAV_005750</name>
</gene>
<dbReference type="CDD" id="cd02524">
    <property type="entry name" value="G1P_cytidylyltransferase"/>
    <property type="match status" value="1"/>
</dbReference>
<comment type="caution">
    <text evidence="2">The sequence shown here is derived from an EMBL/GenBank/DDBJ whole genome shotgun (WGS) entry which is preliminary data.</text>
</comment>
<sequence>MKAVILCGGLGTRLREETEFRPKPMIEIGGMPILWHIMKTYSSYGFNEFILCLGYKGKTIKDFFYNYEIAINDFTIELGTKNIEMYPRHEEHGWKVTLIDTGENTMTGGRVKKVERFIDGDTFMLTYGDGLTDLNIKTLLEFHKSHKKIGTVTGVSPPSRYGELVIHDDHVISFSEKPAGEEAFINGGYFVFNRKFYDYLEDDDSCILERVPLEKLVSDGQLKVFQHRGFWQCMDTYRDYKFLKELWDNKPPWRIWEEKNNK</sequence>
<dbReference type="PANTHER" id="PTHR47183">
    <property type="entry name" value="GLUCOSE-1-PHOSPHATE CYTIDYLYLTRANSFERASE-RELATED"/>
    <property type="match status" value="1"/>
</dbReference>
<proteinExistence type="predicted"/>
<accession>A0A0F3GJI3</accession>
<dbReference type="PANTHER" id="PTHR47183:SF1">
    <property type="entry name" value="GLUCOSE-1-PHOSPHATE CYTIDYLYLTRANSFERASE"/>
    <property type="match status" value="1"/>
</dbReference>
<name>A0A0F3GJI3_9BACT</name>
<dbReference type="PATRIC" id="fig|29290.4.peg.7595"/>
<keyword evidence="2" id="KW-0548">Nucleotidyltransferase</keyword>
<keyword evidence="3" id="KW-1185">Reference proteome</keyword>
<evidence type="ECO:0000259" key="1">
    <source>
        <dbReference type="Pfam" id="PF00483"/>
    </source>
</evidence>
<protein>
    <submittedName>
        <fullName evidence="2">Glucose-1-phosphate cytidylyltransferase</fullName>
    </submittedName>
</protein>
<reference evidence="2 3" key="1">
    <citation type="submission" date="2015-02" db="EMBL/GenBank/DDBJ databases">
        <title>Single-cell genomics of uncultivated deep-branching MTB reveals a conserved set of magnetosome genes.</title>
        <authorList>
            <person name="Kolinko S."/>
            <person name="Richter M."/>
            <person name="Glockner F.O."/>
            <person name="Brachmann A."/>
            <person name="Schuler D."/>
        </authorList>
    </citation>
    <scope>NUCLEOTIDE SEQUENCE [LARGE SCALE GENOMIC DNA]</scope>
    <source>
        <strain evidence="2">TM-1</strain>
    </source>
</reference>
<dbReference type="Gene3D" id="3.90.550.10">
    <property type="entry name" value="Spore Coat Polysaccharide Biosynthesis Protein SpsA, Chain A"/>
    <property type="match status" value="1"/>
</dbReference>
<dbReference type="GO" id="GO:0047343">
    <property type="term" value="F:glucose-1-phosphate cytidylyltransferase activity"/>
    <property type="evidence" value="ECO:0007669"/>
    <property type="project" value="InterPro"/>
</dbReference>
<dbReference type="GO" id="GO:0009243">
    <property type="term" value="P:O antigen biosynthetic process"/>
    <property type="evidence" value="ECO:0007669"/>
    <property type="project" value="InterPro"/>
</dbReference>
<dbReference type="InterPro" id="IPR013446">
    <property type="entry name" value="G1P_cyt_trans-like"/>
</dbReference>
<dbReference type="NCBIfam" id="TIGR02623">
    <property type="entry name" value="G1P_cyt_trans"/>
    <property type="match status" value="1"/>
</dbReference>
<evidence type="ECO:0000313" key="2">
    <source>
        <dbReference type="EMBL" id="KJU82095.1"/>
    </source>
</evidence>